<evidence type="ECO:0000313" key="4">
    <source>
        <dbReference type="Proteomes" id="UP000274756"/>
    </source>
</evidence>
<evidence type="ECO:0000313" key="5">
    <source>
        <dbReference type="WBParaSite" id="DME_0000260501-mRNA-1"/>
    </source>
</evidence>
<dbReference type="SUPFAM" id="SSF100895">
    <property type="entry name" value="Kazal-type serine protease inhibitors"/>
    <property type="match status" value="1"/>
</dbReference>
<name>A0A0N4U6P1_DRAME</name>
<dbReference type="OrthoDB" id="126772at2759"/>
<dbReference type="InterPro" id="IPR036058">
    <property type="entry name" value="Kazal_dom_sf"/>
</dbReference>
<protein>
    <submittedName>
        <fullName evidence="5">Kazal-like domain-containing protein</fullName>
    </submittedName>
</protein>
<dbReference type="SMART" id="SM00280">
    <property type="entry name" value="KAZAL"/>
    <property type="match status" value="1"/>
</dbReference>
<reference evidence="5" key="1">
    <citation type="submission" date="2017-02" db="UniProtKB">
        <authorList>
            <consortium name="WormBaseParasite"/>
        </authorList>
    </citation>
    <scope>IDENTIFICATION</scope>
</reference>
<organism evidence="3 5">
    <name type="scientific">Dracunculus medinensis</name>
    <name type="common">Guinea worm</name>
    <dbReference type="NCBI Taxonomy" id="318479"/>
    <lineage>
        <taxon>Eukaryota</taxon>
        <taxon>Metazoa</taxon>
        <taxon>Ecdysozoa</taxon>
        <taxon>Nematoda</taxon>
        <taxon>Chromadorea</taxon>
        <taxon>Rhabditida</taxon>
        <taxon>Spirurina</taxon>
        <taxon>Dracunculoidea</taxon>
        <taxon>Dracunculidae</taxon>
        <taxon>Dracunculus</taxon>
    </lineage>
</organism>
<keyword evidence="4" id="KW-1185">Reference proteome</keyword>
<sequence length="98" mass="11322">MPVSNFQIYSSLCEFEYVQCLEGRMKGRYLSINMSSPKCECLHKCNQTWNPICDTSGHTHSNLCMFMNFKCKNMQIDYMGTCCESSCSPDKLLCYQVI</sequence>
<evidence type="ECO:0000313" key="2">
    <source>
        <dbReference type="EMBL" id="VDN56992.1"/>
    </source>
</evidence>
<accession>A0A0N4U6P1</accession>
<evidence type="ECO:0000259" key="1">
    <source>
        <dbReference type="PROSITE" id="PS51465"/>
    </source>
</evidence>
<gene>
    <name evidence="2" type="ORF">DME_LOCUS6965</name>
</gene>
<dbReference type="Pfam" id="PF00050">
    <property type="entry name" value="Kazal_1"/>
    <property type="match status" value="1"/>
</dbReference>
<proteinExistence type="predicted"/>
<dbReference type="WBParaSite" id="DME_0000260501-mRNA-1">
    <property type="protein sequence ID" value="DME_0000260501-mRNA-1"/>
    <property type="gene ID" value="DME_0000260501"/>
</dbReference>
<dbReference type="PROSITE" id="PS51465">
    <property type="entry name" value="KAZAL_2"/>
    <property type="match status" value="1"/>
</dbReference>
<dbReference type="InterPro" id="IPR002350">
    <property type="entry name" value="Kazal_dom"/>
</dbReference>
<dbReference type="STRING" id="318479.A0A0N4U6P1"/>
<dbReference type="AlphaFoldDB" id="A0A0N4U6P1"/>
<evidence type="ECO:0000313" key="3">
    <source>
        <dbReference type="Proteomes" id="UP000038040"/>
    </source>
</evidence>
<reference evidence="2 4" key="2">
    <citation type="submission" date="2018-11" db="EMBL/GenBank/DDBJ databases">
        <authorList>
            <consortium name="Pathogen Informatics"/>
        </authorList>
    </citation>
    <scope>NUCLEOTIDE SEQUENCE [LARGE SCALE GENOMIC DNA]</scope>
</reference>
<feature type="domain" description="Kazal-like" evidence="1">
    <location>
        <begin position="40"/>
        <end position="82"/>
    </location>
</feature>
<dbReference type="Proteomes" id="UP000274756">
    <property type="component" value="Unassembled WGS sequence"/>
</dbReference>
<dbReference type="EMBL" id="UYYG01001158">
    <property type="protein sequence ID" value="VDN56992.1"/>
    <property type="molecule type" value="Genomic_DNA"/>
</dbReference>
<dbReference type="Gene3D" id="3.30.60.30">
    <property type="match status" value="1"/>
</dbReference>
<dbReference type="Proteomes" id="UP000038040">
    <property type="component" value="Unplaced"/>
</dbReference>